<evidence type="ECO:0000313" key="2">
    <source>
        <dbReference type="EMBL" id="KAL1386054.1"/>
    </source>
</evidence>
<keyword evidence="3" id="KW-1185">Reference proteome</keyword>
<organism evidence="2 3">
    <name type="scientific">Culex pipiens pipiens</name>
    <name type="common">Northern house mosquito</name>
    <dbReference type="NCBI Taxonomy" id="38569"/>
    <lineage>
        <taxon>Eukaryota</taxon>
        <taxon>Metazoa</taxon>
        <taxon>Ecdysozoa</taxon>
        <taxon>Arthropoda</taxon>
        <taxon>Hexapoda</taxon>
        <taxon>Insecta</taxon>
        <taxon>Pterygota</taxon>
        <taxon>Neoptera</taxon>
        <taxon>Endopterygota</taxon>
        <taxon>Diptera</taxon>
        <taxon>Nematocera</taxon>
        <taxon>Culicoidea</taxon>
        <taxon>Culicidae</taxon>
        <taxon>Culicinae</taxon>
        <taxon>Culicini</taxon>
        <taxon>Culex</taxon>
        <taxon>Culex</taxon>
    </lineage>
</organism>
<proteinExistence type="predicted"/>
<reference evidence="2 3" key="1">
    <citation type="submission" date="2024-05" db="EMBL/GenBank/DDBJ databases">
        <title>Culex pipiens pipiens assembly and annotation.</title>
        <authorList>
            <person name="Alout H."/>
            <person name="Durand T."/>
        </authorList>
    </citation>
    <scope>NUCLEOTIDE SEQUENCE [LARGE SCALE GENOMIC DNA]</scope>
    <source>
        <strain evidence="2">HA-2024</strain>
        <tissue evidence="2">Whole body</tissue>
    </source>
</reference>
<feature type="non-terminal residue" evidence="2">
    <location>
        <position position="112"/>
    </location>
</feature>
<protein>
    <submittedName>
        <fullName evidence="2">Uncharacterized protein</fullName>
    </submittedName>
</protein>
<name>A0ABD1D0J6_CULPP</name>
<feature type="compositionally biased region" description="Polar residues" evidence="1">
    <location>
        <begin position="22"/>
        <end position="31"/>
    </location>
</feature>
<evidence type="ECO:0000256" key="1">
    <source>
        <dbReference type="SAM" id="MobiDB-lite"/>
    </source>
</evidence>
<accession>A0ABD1D0J6</accession>
<dbReference type="Proteomes" id="UP001562425">
    <property type="component" value="Unassembled WGS sequence"/>
</dbReference>
<comment type="caution">
    <text evidence="2">The sequence shown here is derived from an EMBL/GenBank/DDBJ whole genome shotgun (WGS) entry which is preliminary data.</text>
</comment>
<feature type="compositionally biased region" description="Polar residues" evidence="1">
    <location>
        <begin position="42"/>
        <end position="52"/>
    </location>
</feature>
<gene>
    <name evidence="2" type="ORF">pipiens_000400</name>
</gene>
<dbReference type="EMBL" id="JBEHCU010008253">
    <property type="protein sequence ID" value="KAL1386054.1"/>
    <property type="molecule type" value="Genomic_DNA"/>
</dbReference>
<feature type="region of interest" description="Disordered" evidence="1">
    <location>
        <begin position="1"/>
        <end position="71"/>
    </location>
</feature>
<evidence type="ECO:0000313" key="3">
    <source>
        <dbReference type="Proteomes" id="UP001562425"/>
    </source>
</evidence>
<sequence>MAHLSKLVSADDKAVDLEVDPTTPQDTNADLTNGEAKPTARKANQTTQQDTNSRSSKGGGERGSDLAGDEAKARPLFESNLRQLVLPVLWNCKIQEFLRTSNNLNNERGFER</sequence>
<feature type="compositionally biased region" description="Basic and acidic residues" evidence="1">
    <location>
        <begin position="59"/>
        <end position="71"/>
    </location>
</feature>
<dbReference type="AlphaFoldDB" id="A0ABD1D0J6"/>